<dbReference type="InterPro" id="IPR004000">
    <property type="entry name" value="Actin"/>
</dbReference>
<dbReference type="SUPFAM" id="SSF53067">
    <property type="entry name" value="Actin-like ATPase domain"/>
    <property type="match status" value="2"/>
</dbReference>
<evidence type="ECO:0000313" key="2">
    <source>
        <dbReference type="EMBL" id="KAA6384923.1"/>
    </source>
</evidence>
<evidence type="ECO:0000256" key="1">
    <source>
        <dbReference type="RuleBase" id="RU000487"/>
    </source>
</evidence>
<name>A0A5J4VRI0_9EUKA</name>
<dbReference type="InterPro" id="IPR043129">
    <property type="entry name" value="ATPase_NBD"/>
</dbReference>
<comment type="similarity">
    <text evidence="1">Belongs to the actin family.</text>
</comment>
<protein>
    <submittedName>
        <fullName evidence="2">Putative Actin</fullName>
    </submittedName>
</protein>
<proteinExistence type="inferred from homology"/>
<dbReference type="Proteomes" id="UP000324800">
    <property type="component" value="Unassembled WGS sequence"/>
</dbReference>
<dbReference type="Gene3D" id="3.90.640.10">
    <property type="entry name" value="Actin, Chain A, domain 4"/>
    <property type="match status" value="1"/>
</dbReference>
<evidence type="ECO:0000313" key="3">
    <source>
        <dbReference type="Proteomes" id="UP000324800"/>
    </source>
</evidence>
<dbReference type="EMBL" id="SNRW01005514">
    <property type="protein sequence ID" value="KAA6384923.1"/>
    <property type="molecule type" value="Genomic_DNA"/>
</dbReference>
<sequence>MSVAQDPVVLDLGSWTTKVGLASQSEPSTIFQSAVGVTRGQTEESQKDKLFVGDDAYGNFETADIHRFIERGAVKDFNALEQVFNYIFDKKLNIGPFEHPFIITEPPLSALSNREQIAELLFEKYSVPSLTFQFQALLSLYAVGKTTGIALDIGEGVIQIVPLYDSSIDIHAINRVNLGGKDITDLLINQLDKRGLPFTTPIHRLIAEDIKSTMCRVSDDYQTELSNALALKSSKEEKKSEEENNQDKYDGDYNAVEYEMPDGSKIEIIEEQIIGPELLFHPLSAGVEEMGIHQLLSDTIKRCAVDTRRDLLKNVVLSGGSSVFFGLKERLDKELTQSAAASIKVTIETQEDQDRQGILAWIGGAILATQESFEQMLIKRVEYDEEGVNIVHTR</sequence>
<gene>
    <name evidence="2" type="ORF">EZS28_019551</name>
</gene>
<dbReference type="Gene3D" id="3.30.420.40">
    <property type="match status" value="2"/>
</dbReference>
<dbReference type="Pfam" id="PF00022">
    <property type="entry name" value="Actin"/>
    <property type="match status" value="1"/>
</dbReference>
<dbReference type="PANTHER" id="PTHR11937">
    <property type="entry name" value="ACTIN"/>
    <property type="match status" value="1"/>
</dbReference>
<comment type="caution">
    <text evidence="2">The sequence shown here is derived from an EMBL/GenBank/DDBJ whole genome shotgun (WGS) entry which is preliminary data.</text>
</comment>
<dbReference type="AlphaFoldDB" id="A0A5J4VRI0"/>
<organism evidence="2 3">
    <name type="scientific">Streblomastix strix</name>
    <dbReference type="NCBI Taxonomy" id="222440"/>
    <lineage>
        <taxon>Eukaryota</taxon>
        <taxon>Metamonada</taxon>
        <taxon>Preaxostyla</taxon>
        <taxon>Oxymonadida</taxon>
        <taxon>Streblomastigidae</taxon>
        <taxon>Streblomastix</taxon>
    </lineage>
</organism>
<dbReference type="FunFam" id="3.30.420.40:FF:000502">
    <property type="entry name" value="Actin-Related Proteins"/>
    <property type="match status" value="1"/>
</dbReference>
<dbReference type="SMART" id="SM00268">
    <property type="entry name" value="ACTIN"/>
    <property type="match status" value="1"/>
</dbReference>
<dbReference type="PRINTS" id="PR00190">
    <property type="entry name" value="ACTIN"/>
</dbReference>
<reference evidence="2 3" key="1">
    <citation type="submission" date="2019-03" db="EMBL/GenBank/DDBJ databases">
        <title>Single cell metagenomics reveals metabolic interactions within the superorganism composed of flagellate Streblomastix strix and complex community of Bacteroidetes bacteria on its surface.</title>
        <authorList>
            <person name="Treitli S.C."/>
            <person name="Kolisko M."/>
            <person name="Husnik F."/>
            <person name="Keeling P."/>
            <person name="Hampl V."/>
        </authorList>
    </citation>
    <scope>NUCLEOTIDE SEQUENCE [LARGE SCALE GENOMIC DNA]</scope>
    <source>
        <strain evidence="2">ST1C</strain>
    </source>
</reference>
<accession>A0A5J4VRI0</accession>